<dbReference type="RefSeq" id="WP_382418001.1">
    <property type="nucleotide sequence ID" value="NZ_AP031500.1"/>
</dbReference>
<organism evidence="2 3">
    <name type="scientific">Gilvimarinus japonicus</name>
    <dbReference type="NCBI Taxonomy" id="1796469"/>
    <lineage>
        <taxon>Bacteria</taxon>
        <taxon>Pseudomonadati</taxon>
        <taxon>Pseudomonadota</taxon>
        <taxon>Gammaproteobacteria</taxon>
        <taxon>Cellvibrionales</taxon>
        <taxon>Cellvibrionaceae</taxon>
        <taxon>Gilvimarinus</taxon>
    </lineage>
</organism>
<dbReference type="Gene3D" id="3.10.129.10">
    <property type="entry name" value="Hotdog Thioesterase"/>
    <property type="match status" value="1"/>
</dbReference>
<evidence type="ECO:0000313" key="2">
    <source>
        <dbReference type="EMBL" id="MFC3156666.1"/>
    </source>
</evidence>
<dbReference type="InterPro" id="IPR029069">
    <property type="entry name" value="HotDog_dom_sf"/>
</dbReference>
<feature type="domain" description="ApeI dehydratase-like" evidence="1">
    <location>
        <begin position="10"/>
        <end position="106"/>
    </location>
</feature>
<sequence length="115" mass="13150">MQLPEPIAVQQRADEFILTLELQPHEPCFAGHFEGLPVLAGVIQVGWVIAYAERFLQQRFEFLGLASNKFLQLVRPPVSLQLTVQYQPEHKRLKFVYRMPNGVCSRGAINVQEMS</sequence>
<reference evidence="3" key="1">
    <citation type="journal article" date="2019" name="Int. J. Syst. Evol. Microbiol.">
        <title>The Global Catalogue of Microorganisms (GCM) 10K type strain sequencing project: providing services to taxonomists for standard genome sequencing and annotation.</title>
        <authorList>
            <consortium name="The Broad Institute Genomics Platform"/>
            <consortium name="The Broad Institute Genome Sequencing Center for Infectious Disease"/>
            <person name="Wu L."/>
            <person name="Ma J."/>
        </authorList>
    </citation>
    <scope>NUCLEOTIDE SEQUENCE [LARGE SCALE GENOMIC DNA]</scope>
    <source>
        <strain evidence="3">KCTC 52141</strain>
    </source>
</reference>
<dbReference type="Pfam" id="PF22818">
    <property type="entry name" value="ApeI-like"/>
    <property type="match status" value="1"/>
</dbReference>
<evidence type="ECO:0000313" key="3">
    <source>
        <dbReference type="Proteomes" id="UP001595548"/>
    </source>
</evidence>
<name>A0ABV7HVM7_9GAMM</name>
<proteinExistence type="predicted"/>
<gene>
    <name evidence="2" type="ORF">ACFOEB_15755</name>
</gene>
<keyword evidence="3" id="KW-1185">Reference proteome</keyword>
<protein>
    <recommendedName>
        <fullName evidence="1">ApeI dehydratase-like domain-containing protein</fullName>
    </recommendedName>
</protein>
<dbReference type="SUPFAM" id="SSF54637">
    <property type="entry name" value="Thioesterase/thiol ester dehydrase-isomerase"/>
    <property type="match status" value="1"/>
</dbReference>
<comment type="caution">
    <text evidence="2">The sequence shown here is derived from an EMBL/GenBank/DDBJ whole genome shotgun (WGS) entry which is preliminary data.</text>
</comment>
<dbReference type="InterPro" id="IPR016962">
    <property type="entry name" value="Dehydrase_ECs4332_prd"/>
</dbReference>
<dbReference type="PIRSF" id="PIRSF030962">
    <property type="entry name" value="Dehydrase_ECs4332_prd"/>
    <property type="match status" value="1"/>
</dbReference>
<accession>A0ABV7HVM7</accession>
<dbReference type="InterPro" id="IPR054545">
    <property type="entry name" value="ApeI-like"/>
</dbReference>
<evidence type="ECO:0000259" key="1">
    <source>
        <dbReference type="Pfam" id="PF22818"/>
    </source>
</evidence>
<dbReference type="EMBL" id="JBHRTL010000031">
    <property type="protein sequence ID" value="MFC3156666.1"/>
    <property type="molecule type" value="Genomic_DNA"/>
</dbReference>
<dbReference type="Proteomes" id="UP001595548">
    <property type="component" value="Unassembled WGS sequence"/>
</dbReference>